<dbReference type="GO" id="GO:0032259">
    <property type="term" value="P:methylation"/>
    <property type="evidence" value="ECO:0007669"/>
    <property type="project" value="UniProtKB-KW"/>
</dbReference>
<feature type="active site" description="Proton acceptor" evidence="4">
    <location>
        <position position="314"/>
    </location>
</feature>
<feature type="domain" description="O-methyltransferase C-terminal" evidence="6">
    <location>
        <begin position="183"/>
        <end position="386"/>
    </location>
</feature>
<keyword evidence="1 8" id="KW-0489">Methyltransferase</keyword>
<dbReference type="InterPro" id="IPR036388">
    <property type="entry name" value="WH-like_DNA-bd_sf"/>
</dbReference>
<name>A0A3A4A5P9_9ACTN</name>
<dbReference type="PANTHER" id="PTHR43712">
    <property type="entry name" value="PUTATIVE (AFU_ORTHOLOGUE AFUA_4G14580)-RELATED"/>
    <property type="match status" value="1"/>
</dbReference>
<keyword evidence="9" id="KW-1185">Reference proteome</keyword>
<dbReference type="GO" id="GO:0008171">
    <property type="term" value="F:O-methyltransferase activity"/>
    <property type="evidence" value="ECO:0007669"/>
    <property type="project" value="InterPro"/>
</dbReference>
<evidence type="ECO:0000256" key="2">
    <source>
        <dbReference type="ARBA" id="ARBA00022679"/>
    </source>
</evidence>
<gene>
    <name evidence="8" type="ORF">D5H75_38900</name>
</gene>
<sequence length="407" mass="43744">MTTPEDIVRLGMSFCAAKTLLSAVELGVFGTLADGPLPLAELRRRTGLHPRAARDFLDALVALTLLDRHDRPPAPPAEPPAPSAPPAEPPAPSAPPAQAPLRPYGDAGAGREPYAGVNTGREPYGGAGRAAEAEGEAEGEGGADEEGPWYANTAGAERFLVPGREEYVGGLLEMAGERLYGIWGRLTEALRTGLPQNEARHGEDPFAAIYRDERRMRGFLRAMTTLSGPSIRALAERFPWDRHHRVADLGCAEGALPRLLAERHPHLETTGMDLPRVRDAFEEHVAGRARFAAGDFFADPLPEADVYVLGHVLHDWDRQTARRLLRKVRDALPPGGAVIVHEAFVDDDRRAGLEALLMSLTMLLETPGGSDRTIAECRALLADAGFTDIRAEPLAGAESMVTGTKPG</sequence>
<dbReference type="Proteomes" id="UP000265768">
    <property type="component" value="Unassembled WGS sequence"/>
</dbReference>
<dbReference type="AlphaFoldDB" id="A0A3A4A5P9"/>
<dbReference type="CDD" id="cd02440">
    <property type="entry name" value="AdoMet_MTases"/>
    <property type="match status" value="1"/>
</dbReference>
<evidence type="ECO:0000313" key="9">
    <source>
        <dbReference type="Proteomes" id="UP000265768"/>
    </source>
</evidence>
<dbReference type="GO" id="GO:0046983">
    <property type="term" value="F:protein dimerization activity"/>
    <property type="evidence" value="ECO:0007669"/>
    <property type="project" value="InterPro"/>
</dbReference>
<dbReference type="PANTHER" id="PTHR43712:SF2">
    <property type="entry name" value="O-METHYLTRANSFERASE CICE"/>
    <property type="match status" value="1"/>
</dbReference>
<dbReference type="Gene3D" id="3.40.50.150">
    <property type="entry name" value="Vaccinia Virus protein VP39"/>
    <property type="match status" value="1"/>
</dbReference>
<dbReference type="PIRSF" id="PIRSF005739">
    <property type="entry name" value="O-mtase"/>
    <property type="match status" value="1"/>
</dbReference>
<feature type="compositionally biased region" description="Acidic residues" evidence="5">
    <location>
        <begin position="133"/>
        <end position="147"/>
    </location>
</feature>
<dbReference type="Pfam" id="PF00891">
    <property type="entry name" value="Methyltransf_2"/>
    <property type="match status" value="1"/>
</dbReference>
<proteinExistence type="predicted"/>
<evidence type="ECO:0000256" key="1">
    <source>
        <dbReference type="ARBA" id="ARBA00022603"/>
    </source>
</evidence>
<feature type="compositionally biased region" description="Pro residues" evidence="5">
    <location>
        <begin position="73"/>
        <end position="98"/>
    </location>
</feature>
<evidence type="ECO:0000259" key="6">
    <source>
        <dbReference type="Pfam" id="PF00891"/>
    </source>
</evidence>
<dbReference type="RefSeq" id="WP_119931639.1">
    <property type="nucleotide sequence ID" value="NZ_QZEY01000028.1"/>
</dbReference>
<evidence type="ECO:0000259" key="7">
    <source>
        <dbReference type="Pfam" id="PF08100"/>
    </source>
</evidence>
<keyword evidence="3" id="KW-0949">S-adenosyl-L-methionine</keyword>
<evidence type="ECO:0000256" key="5">
    <source>
        <dbReference type="SAM" id="MobiDB-lite"/>
    </source>
</evidence>
<evidence type="ECO:0000256" key="4">
    <source>
        <dbReference type="PIRSR" id="PIRSR005739-1"/>
    </source>
</evidence>
<accession>A0A3A4A5P9</accession>
<dbReference type="InterPro" id="IPR029063">
    <property type="entry name" value="SAM-dependent_MTases_sf"/>
</dbReference>
<dbReference type="InterPro" id="IPR036390">
    <property type="entry name" value="WH_DNA-bd_sf"/>
</dbReference>
<dbReference type="SUPFAM" id="SSF46785">
    <property type="entry name" value="Winged helix' DNA-binding domain"/>
    <property type="match status" value="1"/>
</dbReference>
<dbReference type="Gene3D" id="1.10.10.10">
    <property type="entry name" value="Winged helix-like DNA-binding domain superfamily/Winged helix DNA-binding domain"/>
    <property type="match status" value="1"/>
</dbReference>
<comment type="caution">
    <text evidence="8">The sequence shown here is derived from an EMBL/GenBank/DDBJ whole genome shotgun (WGS) entry which is preliminary data.</text>
</comment>
<evidence type="ECO:0000256" key="3">
    <source>
        <dbReference type="ARBA" id="ARBA00022691"/>
    </source>
</evidence>
<keyword evidence="2 8" id="KW-0808">Transferase</keyword>
<evidence type="ECO:0000313" key="8">
    <source>
        <dbReference type="EMBL" id="RJL20826.1"/>
    </source>
</evidence>
<dbReference type="InterPro" id="IPR012967">
    <property type="entry name" value="COMT_dimerisation"/>
</dbReference>
<dbReference type="InterPro" id="IPR001077">
    <property type="entry name" value="COMT_C"/>
</dbReference>
<dbReference type="Pfam" id="PF08100">
    <property type="entry name" value="Dimerisation"/>
    <property type="match status" value="1"/>
</dbReference>
<dbReference type="InterPro" id="IPR016461">
    <property type="entry name" value="COMT-like"/>
</dbReference>
<dbReference type="OrthoDB" id="582216at2"/>
<protein>
    <submittedName>
        <fullName evidence="8">Methyltransferase domain-containing protein</fullName>
    </submittedName>
</protein>
<feature type="region of interest" description="Disordered" evidence="5">
    <location>
        <begin position="69"/>
        <end position="149"/>
    </location>
</feature>
<organism evidence="8 9">
    <name type="scientific">Bailinhaonella thermotolerans</name>
    <dbReference type="NCBI Taxonomy" id="1070861"/>
    <lineage>
        <taxon>Bacteria</taxon>
        <taxon>Bacillati</taxon>
        <taxon>Actinomycetota</taxon>
        <taxon>Actinomycetes</taxon>
        <taxon>Streptosporangiales</taxon>
        <taxon>Streptosporangiaceae</taxon>
        <taxon>Bailinhaonella</taxon>
    </lineage>
</organism>
<dbReference type="EMBL" id="QZEY01000028">
    <property type="protein sequence ID" value="RJL20826.1"/>
    <property type="molecule type" value="Genomic_DNA"/>
</dbReference>
<reference evidence="8 9" key="1">
    <citation type="submission" date="2018-09" db="EMBL/GenBank/DDBJ databases">
        <title>YIM 75507 draft genome.</title>
        <authorList>
            <person name="Tang S."/>
            <person name="Feng Y."/>
        </authorList>
    </citation>
    <scope>NUCLEOTIDE SEQUENCE [LARGE SCALE GENOMIC DNA]</scope>
    <source>
        <strain evidence="8 9">YIM 75507</strain>
    </source>
</reference>
<feature type="domain" description="O-methyltransferase dimerisation" evidence="7">
    <location>
        <begin position="13"/>
        <end position="70"/>
    </location>
</feature>
<dbReference type="PROSITE" id="PS51683">
    <property type="entry name" value="SAM_OMT_II"/>
    <property type="match status" value="1"/>
</dbReference>
<dbReference type="SUPFAM" id="SSF53335">
    <property type="entry name" value="S-adenosyl-L-methionine-dependent methyltransferases"/>
    <property type="match status" value="1"/>
</dbReference>